<name>A0A2H1HHN6_BREAU</name>
<dbReference type="Proteomes" id="UP000234327">
    <property type="component" value="Unassembled WGS sequence"/>
</dbReference>
<evidence type="ECO:0000313" key="3">
    <source>
        <dbReference type="Proteomes" id="UP000234327"/>
    </source>
</evidence>
<proteinExistence type="predicted"/>
<protein>
    <submittedName>
        <fullName evidence="2">Uncharacterized protein</fullName>
    </submittedName>
</protein>
<gene>
    <name evidence="2" type="ORF">BAURA63_00014</name>
</gene>
<dbReference type="AlphaFoldDB" id="A0A2H1HHN6"/>
<organism evidence="2 3">
    <name type="scientific">Brevibacterium aurantiacum</name>
    <dbReference type="NCBI Taxonomy" id="273384"/>
    <lineage>
        <taxon>Bacteria</taxon>
        <taxon>Bacillati</taxon>
        <taxon>Actinomycetota</taxon>
        <taxon>Actinomycetes</taxon>
        <taxon>Micrococcales</taxon>
        <taxon>Brevibacteriaceae</taxon>
        <taxon>Brevibacterium</taxon>
    </lineage>
</organism>
<feature type="region of interest" description="Disordered" evidence="1">
    <location>
        <begin position="84"/>
        <end position="103"/>
    </location>
</feature>
<evidence type="ECO:0000256" key="1">
    <source>
        <dbReference type="SAM" id="MobiDB-lite"/>
    </source>
</evidence>
<dbReference type="EMBL" id="FXYZ01000001">
    <property type="protein sequence ID" value="SMX62428.1"/>
    <property type="molecule type" value="Genomic_DNA"/>
</dbReference>
<reference evidence="2 3" key="1">
    <citation type="submission" date="2017-03" db="EMBL/GenBank/DDBJ databases">
        <authorList>
            <person name="Afonso C.L."/>
            <person name="Miller P.J."/>
            <person name="Scott M.A."/>
            <person name="Spackman E."/>
            <person name="Goraichik I."/>
            <person name="Dimitrov K.M."/>
            <person name="Suarez D.L."/>
            <person name="Swayne D.E."/>
        </authorList>
    </citation>
    <scope>NUCLEOTIDE SEQUENCE [LARGE SCALE GENOMIC DNA]</scope>
    <source>
        <strain evidence="3">6(3)</strain>
    </source>
</reference>
<sequence length="119" mass="12871">MSRTLPPDADWIADVVHAPGASDLCRVSLCRPPEGRLVDPIGFAHEAFGQAERAEHLYRPAGDPVGMTQLEWSRTALDDASGDVGELSQLCGENGSGRPRADDEDVDFLGELRRLCRGV</sequence>
<accession>A0A2H1HHN6</accession>
<evidence type="ECO:0000313" key="2">
    <source>
        <dbReference type="EMBL" id="SMX62428.1"/>
    </source>
</evidence>